<evidence type="ECO:0000313" key="1">
    <source>
        <dbReference type="EMBL" id="MBI5252183.1"/>
    </source>
</evidence>
<proteinExistence type="predicted"/>
<organism evidence="1 2">
    <name type="scientific">Desulfomonile tiedjei</name>
    <dbReference type="NCBI Taxonomy" id="2358"/>
    <lineage>
        <taxon>Bacteria</taxon>
        <taxon>Pseudomonadati</taxon>
        <taxon>Thermodesulfobacteriota</taxon>
        <taxon>Desulfomonilia</taxon>
        <taxon>Desulfomonilales</taxon>
        <taxon>Desulfomonilaceae</taxon>
        <taxon>Desulfomonile</taxon>
    </lineage>
</organism>
<evidence type="ECO:0000313" key="2">
    <source>
        <dbReference type="Proteomes" id="UP000807825"/>
    </source>
</evidence>
<evidence type="ECO:0008006" key="3">
    <source>
        <dbReference type="Google" id="ProtNLM"/>
    </source>
</evidence>
<dbReference type="Proteomes" id="UP000807825">
    <property type="component" value="Unassembled WGS sequence"/>
</dbReference>
<dbReference type="EMBL" id="JACRDE010000577">
    <property type="protein sequence ID" value="MBI5252183.1"/>
    <property type="molecule type" value="Genomic_DNA"/>
</dbReference>
<protein>
    <recommendedName>
        <fullName evidence="3">YkgJ family cysteine cluster protein</fullName>
    </recommendedName>
</protein>
<gene>
    <name evidence="1" type="ORF">HY912_22030</name>
</gene>
<accession>A0A9D6V7K4</accession>
<dbReference type="AlphaFoldDB" id="A0A9D6V7K4"/>
<reference evidence="1" key="1">
    <citation type="submission" date="2020-07" db="EMBL/GenBank/DDBJ databases">
        <title>Huge and variable diversity of episymbiotic CPR bacteria and DPANN archaea in groundwater ecosystems.</title>
        <authorList>
            <person name="He C.Y."/>
            <person name="Keren R."/>
            <person name="Whittaker M."/>
            <person name="Farag I.F."/>
            <person name="Doudna J."/>
            <person name="Cate J.H.D."/>
            <person name="Banfield J.F."/>
        </authorList>
    </citation>
    <scope>NUCLEOTIDE SEQUENCE</scope>
    <source>
        <strain evidence="1">NC_groundwater_1664_Pr3_B-0.1um_52_9</strain>
    </source>
</reference>
<comment type="caution">
    <text evidence="1">The sequence shown here is derived from an EMBL/GenBank/DDBJ whole genome shotgun (WGS) entry which is preliminary data.</text>
</comment>
<name>A0A9D6V7K4_9BACT</name>
<sequence length="258" mass="29252">MPDDIRRDFRRRDALPVKLALLRRVYETYDEVAAGFKSACGMSCATCCTQNVLSTSIEAEFLLQHIESSGGTGLVTRNLHQVCPRRMQPALTINSLVEYCLNSVEIPEPQQEERHTVCPLLENSGCPVYAARPFACRSMWSQETCRPQGEAVMNPILVSVNGVFQQIIEDFDRGGMYGNVLDLLSFLSKPGQREIYLSGGEAEPHNRLLRTVPNPGFPVPPEHRPYVMKWLNRLWERKAAGLPFREAVLKLREMWSSR</sequence>